<accession>A0A507ZXC6</accession>
<evidence type="ECO:0000313" key="5">
    <source>
        <dbReference type="Proteomes" id="UP000318212"/>
    </source>
</evidence>
<feature type="signal peptide" evidence="2">
    <location>
        <begin position="1"/>
        <end position="21"/>
    </location>
</feature>
<organism evidence="4 5">
    <name type="scientific">Marilutibacter aestuarii</name>
    <dbReference type="NCBI Taxonomy" id="1706195"/>
    <lineage>
        <taxon>Bacteria</taxon>
        <taxon>Pseudomonadati</taxon>
        <taxon>Pseudomonadota</taxon>
        <taxon>Gammaproteobacteria</taxon>
        <taxon>Lysobacterales</taxon>
        <taxon>Lysobacteraceae</taxon>
        <taxon>Marilutibacter</taxon>
    </lineage>
</organism>
<feature type="region of interest" description="Disordered" evidence="1">
    <location>
        <begin position="39"/>
        <end position="74"/>
    </location>
</feature>
<feature type="chain" id="PRO_5021485895" description="EF-hand domain-containing protein" evidence="2">
    <location>
        <begin position="22"/>
        <end position="131"/>
    </location>
</feature>
<evidence type="ECO:0000256" key="1">
    <source>
        <dbReference type="SAM" id="MobiDB-lite"/>
    </source>
</evidence>
<dbReference type="Pfam" id="PF13202">
    <property type="entry name" value="EF-hand_5"/>
    <property type="match status" value="1"/>
</dbReference>
<dbReference type="PROSITE" id="PS00018">
    <property type="entry name" value="EF_HAND_1"/>
    <property type="match status" value="1"/>
</dbReference>
<reference evidence="4 5" key="1">
    <citation type="submission" date="2019-06" db="EMBL/GenBank/DDBJ databases">
        <title>Lysobacter alkalisoli sp. nov. isolated from saline soil.</title>
        <authorList>
            <person name="Sun J.-Q."/>
            <person name="Xu L."/>
        </authorList>
    </citation>
    <scope>NUCLEOTIDE SEQUENCE [LARGE SCALE GENOMIC DNA]</scope>
    <source>
        <strain evidence="4 5">JCM 31130</strain>
    </source>
</reference>
<dbReference type="EMBL" id="VICE01000140">
    <property type="protein sequence ID" value="TQD40358.1"/>
    <property type="molecule type" value="Genomic_DNA"/>
</dbReference>
<gene>
    <name evidence="4" type="ORF">FKV25_14500</name>
</gene>
<dbReference type="GO" id="GO:0005509">
    <property type="term" value="F:calcium ion binding"/>
    <property type="evidence" value="ECO:0007669"/>
    <property type="project" value="InterPro"/>
</dbReference>
<dbReference type="RefSeq" id="WP_141519498.1">
    <property type="nucleotide sequence ID" value="NZ_VICE01000140.1"/>
</dbReference>
<dbReference type="AlphaFoldDB" id="A0A507ZXC6"/>
<proteinExistence type="predicted"/>
<dbReference type="SUPFAM" id="SSF47473">
    <property type="entry name" value="EF-hand"/>
    <property type="match status" value="1"/>
</dbReference>
<name>A0A507ZXC6_9GAMM</name>
<dbReference type="Proteomes" id="UP000318212">
    <property type="component" value="Unassembled WGS sequence"/>
</dbReference>
<protein>
    <recommendedName>
        <fullName evidence="3">EF-hand domain-containing protein</fullName>
    </recommendedName>
</protein>
<evidence type="ECO:0000256" key="2">
    <source>
        <dbReference type="SAM" id="SignalP"/>
    </source>
</evidence>
<evidence type="ECO:0000313" key="4">
    <source>
        <dbReference type="EMBL" id="TQD40358.1"/>
    </source>
</evidence>
<dbReference type="InterPro" id="IPR018247">
    <property type="entry name" value="EF_Hand_1_Ca_BS"/>
</dbReference>
<dbReference type="InterPro" id="IPR002048">
    <property type="entry name" value="EF_hand_dom"/>
</dbReference>
<feature type="region of interest" description="Disordered" evidence="1">
    <location>
        <begin position="106"/>
        <end position="131"/>
    </location>
</feature>
<evidence type="ECO:0000259" key="3">
    <source>
        <dbReference type="Pfam" id="PF13202"/>
    </source>
</evidence>
<feature type="domain" description="EF-hand" evidence="3">
    <location>
        <begin position="74"/>
        <end position="92"/>
    </location>
</feature>
<dbReference type="OrthoDB" id="6027778at2"/>
<sequence>MNTRSKLLLAMLVPGMALLSACTPDTDTEADVMAPDAVSEADTMAPPPVTDATEPVPGDMTPADGMDAPPPMEKSFAELDANMDGGVTQDELAPTDMLYEHFPVADADGDGTLTEAEITQHRSDMAAPEAQ</sequence>
<dbReference type="PROSITE" id="PS51257">
    <property type="entry name" value="PROKAR_LIPOPROTEIN"/>
    <property type="match status" value="1"/>
</dbReference>
<dbReference type="Gene3D" id="1.10.238.10">
    <property type="entry name" value="EF-hand"/>
    <property type="match status" value="1"/>
</dbReference>
<comment type="caution">
    <text evidence="4">The sequence shown here is derived from an EMBL/GenBank/DDBJ whole genome shotgun (WGS) entry which is preliminary data.</text>
</comment>
<keyword evidence="2" id="KW-0732">Signal</keyword>
<dbReference type="InterPro" id="IPR011992">
    <property type="entry name" value="EF-hand-dom_pair"/>
</dbReference>
<keyword evidence="5" id="KW-1185">Reference proteome</keyword>